<evidence type="ECO:0000313" key="3">
    <source>
        <dbReference type="Proteomes" id="UP000237347"/>
    </source>
</evidence>
<organism evidence="2 3">
    <name type="scientific">Quercus suber</name>
    <name type="common">Cork oak</name>
    <dbReference type="NCBI Taxonomy" id="58331"/>
    <lineage>
        <taxon>Eukaryota</taxon>
        <taxon>Viridiplantae</taxon>
        <taxon>Streptophyta</taxon>
        <taxon>Embryophyta</taxon>
        <taxon>Tracheophyta</taxon>
        <taxon>Spermatophyta</taxon>
        <taxon>Magnoliopsida</taxon>
        <taxon>eudicotyledons</taxon>
        <taxon>Gunneridae</taxon>
        <taxon>Pentapetalae</taxon>
        <taxon>rosids</taxon>
        <taxon>fabids</taxon>
        <taxon>Fagales</taxon>
        <taxon>Fagaceae</taxon>
        <taxon>Quercus</taxon>
    </lineage>
</organism>
<protein>
    <submittedName>
        <fullName evidence="2">Ribonuclease h protein</fullName>
    </submittedName>
</protein>
<proteinExistence type="predicted"/>
<dbReference type="InterPro" id="IPR026960">
    <property type="entry name" value="RVT-Znf"/>
</dbReference>
<evidence type="ECO:0000313" key="2">
    <source>
        <dbReference type="EMBL" id="KAK7845610.1"/>
    </source>
</evidence>
<comment type="caution">
    <text evidence="2">The sequence shown here is derived from an EMBL/GenBank/DDBJ whole genome shotgun (WGS) entry which is preliminary data.</text>
</comment>
<feature type="domain" description="Reverse transcriptase zinc-binding" evidence="1">
    <location>
        <begin position="10"/>
        <end position="80"/>
    </location>
</feature>
<gene>
    <name evidence="2" type="ORF">CFP56_009072</name>
</gene>
<keyword evidence="3" id="KW-1185">Reference proteome</keyword>
<dbReference type="AlphaFoldDB" id="A0AAW0L2Z7"/>
<accession>A0AAW0L2Z7</accession>
<name>A0AAW0L2Z7_QUESU</name>
<dbReference type="EMBL" id="PKMF04000167">
    <property type="protein sequence ID" value="KAK7845610.1"/>
    <property type="molecule type" value="Genomic_DNA"/>
</dbReference>
<evidence type="ECO:0000259" key="1">
    <source>
        <dbReference type="Pfam" id="PF13966"/>
    </source>
</evidence>
<sequence>MLATGSSPNEPNFAGNWVWKLKILPKIQLFVWKCLLMSIPTKSILAQRGFNGDTCCDWCHEDQESIAHVLRDCPIATRIWAESECPSQLRKSFNLDILEWLRLNACFSSHLPGKGHQWATFFLFGIWNLWLFRNKRLFARPSSFNLRQAVEN</sequence>
<dbReference type="Pfam" id="PF13966">
    <property type="entry name" value="zf-RVT"/>
    <property type="match status" value="1"/>
</dbReference>
<reference evidence="2 3" key="1">
    <citation type="journal article" date="2018" name="Sci. Data">
        <title>The draft genome sequence of cork oak.</title>
        <authorList>
            <person name="Ramos A.M."/>
            <person name="Usie A."/>
            <person name="Barbosa P."/>
            <person name="Barros P.M."/>
            <person name="Capote T."/>
            <person name="Chaves I."/>
            <person name="Simoes F."/>
            <person name="Abreu I."/>
            <person name="Carrasquinho I."/>
            <person name="Faro C."/>
            <person name="Guimaraes J.B."/>
            <person name="Mendonca D."/>
            <person name="Nobrega F."/>
            <person name="Rodrigues L."/>
            <person name="Saibo N.J.M."/>
            <person name="Varela M.C."/>
            <person name="Egas C."/>
            <person name="Matos J."/>
            <person name="Miguel C.M."/>
            <person name="Oliveira M.M."/>
            <person name="Ricardo C.P."/>
            <person name="Goncalves S."/>
        </authorList>
    </citation>
    <scope>NUCLEOTIDE SEQUENCE [LARGE SCALE GENOMIC DNA]</scope>
    <source>
        <strain evidence="3">cv. HL8</strain>
    </source>
</reference>
<dbReference type="Proteomes" id="UP000237347">
    <property type="component" value="Unassembled WGS sequence"/>
</dbReference>